<dbReference type="AlphaFoldDB" id="N2AI97"/>
<evidence type="ECO:0000313" key="3">
    <source>
        <dbReference type="Proteomes" id="UP000012589"/>
    </source>
</evidence>
<feature type="transmembrane region" description="Helical" evidence="1">
    <location>
        <begin position="82"/>
        <end position="100"/>
    </location>
</feature>
<dbReference type="EMBL" id="AQFT01000100">
    <property type="protein sequence ID" value="EMZ24154.1"/>
    <property type="molecule type" value="Genomic_DNA"/>
</dbReference>
<proteinExistence type="predicted"/>
<sequence length="147" mass="16787">MKKFFTNQTNRSHPTIEDHFFLIGILSAVAAGAASFLFQFFPSALRLPPCLFHIITGYYCPGCGGTRALLAFLHGRFLQAAWYHPFVPYAAIVYVYFMTTQFIERAGRGKYPIGMRYHDRIVHIAVALIIGNFILKNILRYFYGPIL</sequence>
<gene>
    <name evidence="2" type="ORF">C823_03418</name>
</gene>
<dbReference type="eggNOG" id="ENOG5032ZX7">
    <property type="taxonomic scope" value="Bacteria"/>
</dbReference>
<reference evidence="2 3" key="1">
    <citation type="journal article" date="2014" name="Genome Announc.">
        <title>Draft genome sequences of the altered schaedler flora, a defined bacterial community from gnotobiotic mice.</title>
        <authorList>
            <person name="Wannemuehler M.J."/>
            <person name="Overstreet A.M."/>
            <person name="Ward D.V."/>
            <person name="Phillips G.J."/>
        </authorList>
    </citation>
    <scope>NUCLEOTIDE SEQUENCE [LARGE SCALE GENOMIC DNA]</scope>
    <source>
        <strain evidence="2 3">ASF492</strain>
    </source>
</reference>
<comment type="caution">
    <text evidence="2">The sequence shown here is derived from an EMBL/GenBank/DDBJ whole genome shotgun (WGS) entry which is preliminary data.</text>
</comment>
<keyword evidence="1" id="KW-0472">Membrane</keyword>
<name>N2AI97_9FIRM</name>
<feature type="transmembrane region" description="Helical" evidence="1">
    <location>
        <begin position="121"/>
        <end position="143"/>
    </location>
</feature>
<protein>
    <recommendedName>
        <fullName evidence="4">DUF2752 domain-containing protein</fullName>
    </recommendedName>
</protein>
<accession>N2AI97</accession>
<dbReference type="Proteomes" id="UP000012589">
    <property type="component" value="Unassembled WGS sequence"/>
</dbReference>
<evidence type="ECO:0000256" key="1">
    <source>
        <dbReference type="SAM" id="Phobius"/>
    </source>
</evidence>
<dbReference type="STRING" id="1235802.C823_03418"/>
<dbReference type="OrthoDB" id="9815897at2"/>
<feature type="transmembrane region" description="Helical" evidence="1">
    <location>
        <begin position="20"/>
        <end position="41"/>
    </location>
</feature>
<dbReference type="InterPro" id="IPR021215">
    <property type="entry name" value="DUF2752"/>
</dbReference>
<dbReference type="Pfam" id="PF10825">
    <property type="entry name" value="DUF2752"/>
    <property type="match status" value="1"/>
</dbReference>
<evidence type="ECO:0000313" key="2">
    <source>
        <dbReference type="EMBL" id="EMZ24154.1"/>
    </source>
</evidence>
<dbReference type="PATRIC" id="fig|1235802.3.peg.3612"/>
<dbReference type="HOGENOM" id="CLU_098258_2_1_9"/>
<keyword evidence="1" id="KW-0812">Transmembrane</keyword>
<organism evidence="2 3">
    <name type="scientific">Eubacterium plexicaudatum ASF492</name>
    <dbReference type="NCBI Taxonomy" id="1235802"/>
    <lineage>
        <taxon>Bacteria</taxon>
        <taxon>Bacillati</taxon>
        <taxon>Bacillota</taxon>
        <taxon>Clostridia</taxon>
        <taxon>Eubacteriales</taxon>
        <taxon>Eubacteriaceae</taxon>
        <taxon>Eubacterium</taxon>
    </lineage>
</organism>
<keyword evidence="1" id="KW-1133">Transmembrane helix</keyword>
<evidence type="ECO:0008006" key="4">
    <source>
        <dbReference type="Google" id="ProtNLM"/>
    </source>
</evidence>
<keyword evidence="3" id="KW-1185">Reference proteome</keyword>